<name>A0A4Q9HGS0_9SPHI</name>
<accession>A0A4Q9HGS0</accession>
<proteinExistence type="predicted"/>
<dbReference type="Proteomes" id="UP000291819">
    <property type="component" value="Unassembled WGS sequence"/>
</dbReference>
<organism evidence="1 2">
    <name type="scientific">Pedobacter kyonggii</name>
    <dbReference type="NCBI Taxonomy" id="1926871"/>
    <lineage>
        <taxon>Bacteria</taxon>
        <taxon>Pseudomonadati</taxon>
        <taxon>Bacteroidota</taxon>
        <taxon>Sphingobacteriia</taxon>
        <taxon>Sphingobacteriales</taxon>
        <taxon>Sphingobacteriaceae</taxon>
        <taxon>Pedobacter</taxon>
    </lineage>
</organism>
<evidence type="ECO:0000313" key="2">
    <source>
        <dbReference type="Proteomes" id="UP000291819"/>
    </source>
</evidence>
<dbReference type="OrthoDB" id="9854346at2"/>
<dbReference type="EMBL" id="SIXF01000002">
    <property type="protein sequence ID" value="TBO44474.1"/>
    <property type="molecule type" value="Genomic_DNA"/>
</dbReference>
<dbReference type="AlphaFoldDB" id="A0A4Q9HGS0"/>
<keyword evidence="2" id="KW-1185">Reference proteome</keyword>
<protein>
    <submittedName>
        <fullName evidence="1">Uncharacterized protein</fullName>
    </submittedName>
</protein>
<evidence type="ECO:0000313" key="1">
    <source>
        <dbReference type="EMBL" id="TBO44474.1"/>
    </source>
</evidence>
<reference evidence="1 2" key="1">
    <citation type="submission" date="2019-02" db="EMBL/GenBank/DDBJ databases">
        <title>Pedobacter kyonggii whole genome sequence analysis.</title>
        <authorList>
            <person name="Dahal R.H."/>
        </authorList>
    </citation>
    <scope>NUCLEOTIDE SEQUENCE [LARGE SCALE GENOMIC DNA]</scope>
    <source>
        <strain evidence="1 2">K-4-11-1</strain>
    </source>
</reference>
<gene>
    <name evidence="1" type="ORF">EYS08_03980</name>
</gene>
<comment type="caution">
    <text evidence="1">The sequence shown here is derived from an EMBL/GenBank/DDBJ whole genome shotgun (WGS) entry which is preliminary data.</text>
</comment>
<dbReference type="RefSeq" id="WP_131028549.1">
    <property type="nucleotide sequence ID" value="NZ_SIXF01000002.1"/>
</dbReference>
<sequence length="91" mass="9797">MTYYQTVKETAKDLKKDFKDLSTADALLIAAKIEQAELIAGAIKDGLLVNTSHKPVALEAIAMQLGFKGNMSGTDLTEAVMSIHEAISDKD</sequence>